<dbReference type="GO" id="GO:0045899">
    <property type="term" value="P:positive regulation of RNA polymerase II transcription preinitiation complex assembly"/>
    <property type="evidence" value="ECO:0007669"/>
    <property type="project" value="EnsemblFungi"/>
</dbReference>
<dbReference type="HOGENOM" id="CLU_037637_1_1_1"/>
<dbReference type="InterPro" id="IPR035100">
    <property type="entry name" value="TF_IIS-typ"/>
</dbReference>
<dbReference type="GO" id="GO:0032968">
    <property type="term" value="P:positive regulation of transcription elongation by RNA polymerase II"/>
    <property type="evidence" value="ECO:0007669"/>
    <property type="project" value="EnsemblFungi"/>
</dbReference>
<keyword evidence="8" id="KW-0804">Transcription</keyword>
<dbReference type="PIRSF" id="PIRSF006704">
    <property type="entry name" value="TF_IIS"/>
    <property type="match status" value="1"/>
</dbReference>
<dbReference type="InterPro" id="IPR003618">
    <property type="entry name" value="TFIIS_cen_dom"/>
</dbReference>
<keyword evidence="3 6" id="KW-0863">Zinc-finger</keyword>
<comment type="similarity">
    <text evidence="8">Belongs to the TFS-II family.</text>
</comment>
<feature type="domain" description="TFIIS central" evidence="12">
    <location>
        <begin position="147"/>
        <end position="261"/>
    </location>
</feature>
<dbReference type="GO" id="GO:0042797">
    <property type="term" value="P:tRNA transcription by RNA polymerase III"/>
    <property type="evidence" value="ECO:0007669"/>
    <property type="project" value="EnsemblFungi"/>
</dbReference>
<keyword evidence="14" id="KW-1185">Reference proteome</keyword>
<protein>
    <recommendedName>
        <fullName evidence="8">Transcription elongation factor</fullName>
    </recommendedName>
</protein>
<name>S3CDX8_OPHP1</name>
<dbReference type="STRING" id="1262450.S3CDX8"/>
<dbReference type="PROSITE" id="PS51319">
    <property type="entry name" value="TFIIS_N"/>
    <property type="match status" value="1"/>
</dbReference>
<dbReference type="GO" id="GO:0005634">
    <property type="term" value="C:nucleus"/>
    <property type="evidence" value="ECO:0007669"/>
    <property type="project" value="UniProtKB-SubCell"/>
</dbReference>
<evidence type="ECO:0000256" key="2">
    <source>
        <dbReference type="ARBA" id="ARBA00022723"/>
    </source>
</evidence>
<proteinExistence type="inferred from homology"/>
<dbReference type="OrthoDB" id="44867at2759"/>
<dbReference type="InterPro" id="IPR035441">
    <property type="entry name" value="TFIIS/LEDGF_dom_sf"/>
</dbReference>
<keyword evidence="4 8" id="KW-0862">Zinc</keyword>
<dbReference type="InterPro" id="IPR036575">
    <property type="entry name" value="TFIIS_cen_dom_sf"/>
</dbReference>
<feature type="region of interest" description="Disordered" evidence="9">
    <location>
        <begin position="88"/>
        <end position="138"/>
    </location>
</feature>
<dbReference type="GO" id="GO:0008270">
    <property type="term" value="F:zinc ion binding"/>
    <property type="evidence" value="ECO:0007669"/>
    <property type="project" value="UniProtKB-UniRule"/>
</dbReference>
<dbReference type="PANTHER" id="PTHR11477">
    <property type="entry name" value="TRANSCRIPTION FACTOR S-II ZINC FINGER DOMAIN-CONTAINING PROTEIN"/>
    <property type="match status" value="1"/>
</dbReference>
<dbReference type="Gene3D" id="2.20.25.10">
    <property type="match status" value="1"/>
</dbReference>
<feature type="compositionally biased region" description="Basic and acidic residues" evidence="9">
    <location>
        <begin position="126"/>
        <end position="135"/>
    </location>
</feature>
<evidence type="ECO:0000259" key="10">
    <source>
        <dbReference type="PROSITE" id="PS51133"/>
    </source>
</evidence>
<gene>
    <name evidence="13" type="ORF">F503_05321</name>
</gene>
<dbReference type="Pfam" id="PF08711">
    <property type="entry name" value="Med26"/>
    <property type="match status" value="1"/>
</dbReference>
<dbReference type="SUPFAM" id="SSF46942">
    <property type="entry name" value="Elongation factor TFIIS domain 2"/>
    <property type="match status" value="1"/>
</dbReference>
<dbReference type="GO" id="GO:0031564">
    <property type="term" value="P:transcription antitermination"/>
    <property type="evidence" value="ECO:0007669"/>
    <property type="project" value="EnsemblFungi"/>
</dbReference>
<evidence type="ECO:0000256" key="4">
    <source>
        <dbReference type="ARBA" id="ARBA00022833"/>
    </source>
</evidence>
<dbReference type="VEuPathDB" id="FungiDB:F503_05321"/>
<dbReference type="PROSITE" id="PS51321">
    <property type="entry name" value="TFIIS_CENTRAL"/>
    <property type="match status" value="1"/>
</dbReference>
<dbReference type="EMBL" id="KE148146">
    <property type="protein sequence ID" value="EPE10226.1"/>
    <property type="molecule type" value="Genomic_DNA"/>
</dbReference>
<evidence type="ECO:0000259" key="11">
    <source>
        <dbReference type="PROSITE" id="PS51319"/>
    </source>
</evidence>
<dbReference type="InterPro" id="IPR001222">
    <property type="entry name" value="Znf_TFIIS"/>
</dbReference>
<dbReference type="eggNOG" id="KOG1105">
    <property type="taxonomic scope" value="Eukaryota"/>
</dbReference>
<dbReference type="OMA" id="RFVVMTH"/>
<evidence type="ECO:0000313" key="14">
    <source>
        <dbReference type="Proteomes" id="UP000016923"/>
    </source>
</evidence>
<dbReference type="GO" id="GO:0006362">
    <property type="term" value="P:transcription elongation by RNA polymerase I"/>
    <property type="evidence" value="ECO:0007669"/>
    <property type="project" value="EnsemblFungi"/>
</dbReference>
<evidence type="ECO:0000256" key="9">
    <source>
        <dbReference type="SAM" id="MobiDB-lite"/>
    </source>
</evidence>
<dbReference type="GO" id="GO:0031440">
    <property type="term" value="P:regulation of mRNA 3'-end processing"/>
    <property type="evidence" value="ECO:0007669"/>
    <property type="project" value="EnsemblFungi"/>
</dbReference>
<keyword evidence="13" id="KW-0648">Protein biosynthesis</keyword>
<organism evidence="13 14">
    <name type="scientific">Ophiostoma piceae (strain UAMH 11346)</name>
    <name type="common">Sap stain fungus</name>
    <dbReference type="NCBI Taxonomy" id="1262450"/>
    <lineage>
        <taxon>Eukaryota</taxon>
        <taxon>Fungi</taxon>
        <taxon>Dikarya</taxon>
        <taxon>Ascomycota</taxon>
        <taxon>Pezizomycotina</taxon>
        <taxon>Sordariomycetes</taxon>
        <taxon>Sordariomycetidae</taxon>
        <taxon>Ophiostomatales</taxon>
        <taxon>Ophiostomataceae</taxon>
        <taxon>Ophiostoma</taxon>
    </lineage>
</organism>
<dbReference type="GO" id="GO:0005737">
    <property type="term" value="C:cytoplasm"/>
    <property type="evidence" value="ECO:0007669"/>
    <property type="project" value="EnsemblFungi"/>
</dbReference>
<feature type="domain" description="TFIIS N-terminal" evidence="11">
    <location>
        <begin position="12"/>
        <end position="89"/>
    </location>
</feature>
<sequence>MSDKIDKAFERDLATRIKALSKAVTADEPAPSIIAILETLRKGPAPPEEMLRSTKAGQVVGKLRQNANTEVKSMAAEIVTKWRRSVEAQKKKLPAGSKTTSPSSSTPQSKTASPAPTNASGTAFKGDPEKRKYDADGVDVNRTGIQSRDNCIGLMYNGLAFRSTEPSEKILAKAIEVEKAAFVTYKGETADYRSKLRSLFQNLKNRSNPALARRVVSGEIAADSFVVMSSDELKSAHLKKLESDLAKENMKKAQVPMTEKSISDALTCSKCKQKKVSYTQAQTRSADEPMTTFCECTVCGHRWKFS</sequence>
<keyword evidence="13" id="KW-0251">Elongation factor</keyword>
<evidence type="ECO:0000256" key="1">
    <source>
        <dbReference type="ARBA" id="ARBA00004123"/>
    </source>
</evidence>
<dbReference type="PANTHER" id="PTHR11477:SF0">
    <property type="entry name" value="IP08861P-RELATED"/>
    <property type="match status" value="1"/>
</dbReference>
<evidence type="ECO:0000313" key="13">
    <source>
        <dbReference type="EMBL" id="EPE10226.1"/>
    </source>
</evidence>
<evidence type="ECO:0000256" key="7">
    <source>
        <dbReference type="PROSITE-ProRule" id="PRU00649"/>
    </source>
</evidence>
<dbReference type="GO" id="GO:0001139">
    <property type="term" value="F:RNA polymerase II complex recruiting activity"/>
    <property type="evidence" value="ECO:0007669"/>
    <property type="project" value="EnsemblFungi"/>
</dbReference>
<dbReference type="Gene3D" id="1.10.472.30">
    <property type="entry name" value="Transcription elongation factor S-II, central domain"/>
    <property type="match status" value="1"/>
</dbReference>
<dbReference type="GO" id="GO:0003746">
    <property type="term" value="F:translation elongation factor activity"/>
    <property type="evidence" value="ECO:0007669"/>
    <property type="project" value="UniProtKB-KW"/>
</dbReference>
<feature type="compositionally biased region" description="Low complexity" evidence="9">
    <location>
        <begin position="94"/>
        <end position="117"/>
    </location>
</feature>
<dbReference type="InterPro" id="IPR017923">
    <property type="entry name" value="TFIIS_N"/>
</dbReference>
<keyword evidence="5 7" id="KW-0539">Nucleus</keyword>
<keyword evidence="8" id="KW-0238">DNA-binding</keyword>
<dbReference type="SUPFAM" id="SSF47676">
    <property type="entry name" value="Conserved domain common to transcription factors TFIIS, elongin A, CRSP70"/>
    <property type="match status" value="1"/>
</dbReference>
<dbReference type="SMART" id="SM00510">
    <property type="entry name" value="TFS2M"/>
    <property type="match status" value="1"/>
</dbReference>
<dbReference type="FunFam" id="1.10.472.30:FF:000003">
    <property type="entry name" value="Transcription elongation factor S-II"/>
    <property type="match status" value="1"/>
</dbReference>
<accession>S3CDX8</accession>
<evidence type="ECO:0000256" key="5">
    <source>
        <dbReference type="ARBA" id="ARBA00023242"/>
    </source>
</evidence>
<dbReference type="InterPro" id="IPR006289">
    <property type="entry name" value="TFSII"/>
</dbReference>
<comment type="function">
    <text evidence="8">Necessary for efficient RNA polymerase II transcription elongation past template-encoded arresting sites.</text>
</comment>
<reference evidence="13 14" key="1">
    <citation type="journal article" date="2013" name="BMC Genomics">
        <title>The genome and transcriptome of the pine saprophyte Ophiostoma piceae, and a comparison with the bark beetle-associated pine pathogen Grosmannia clavigera.</title>
        <authorList>
            <person name="Haridas S."/>
            <person name="Wang Y."/>
            <person name="Lim L."/>
            <person name="Massoumi Alamouti S."/>
            <person name="Jackman S."/>
            <person name="Docking R."/>
            <person name="Robertson G."/>
            <person name="Birol I."/>
            <person name="Bohlmann J."/>
            <person name="Breuil C."/>
        </authorList>
    </citation>
    <scope>NUCLEOTIDE SEQUENCE [LARGE SCALE GENOMIC DNA]</scope>
    <source>
        <strain evidence="13 14">UAMH 11346</strain>
    </source>
</reference>
<evidence type="ECO:0000256" key="3">
    <source>
        <dbReference type="ARBA" id="ARBA00022771"/>
    </source>
</evidence>
<keyword evidence="2 8" id="KW-0479">Metal-binding</keyword>
<dbReference type="Proteomes" id="UP000016923">
    <property type="component" value="Unassembled WGS sequence"/>
</dbReference>
<dbReference type="Pfam" id="PF07500">
    <property type="entry name" value="TFIIS_M"/>
    <property type="match status" value="1"/>
</dbReference>
<evidence type="ECO:0000256" key="6">
    <source>
        <dbReference type="PROSITE-ProRule" id="PRU00472"/>
    </source>
</evidence>
<dbReference type="FunFam" id="2.20.25.10:FF:000001">
    <property type="entry name" value="Probable Transcription elongation factor S-II"/>
    <property type="match status" value="1"/>
</dbReference>
<evidence type="ECO:0000259" key="12">
    <source>
        <dbReference type="PROSITE" id="PS51321"/>
    </source>
</evidence>
<dbReference type="PROSITE" id="PS51133">
    <property type="entry name" value="ZF_TFIIS_2"/>
    <property type="match status" value="1"/>
</dbReference>
<dbReference type="GO" id="GO:0001193">
    <property type="term" value="P:maintenance of transcriptional fidelity during transcription elongation by RNA polymerase II"/>
    <property type="evidence" value="ECO:0007669"/>
    <property type="project" value="EnsemblFungi"/>
</dbReference>
<dbReference type="Pfam" id="PF01096">
    <property type="entry name" value="Zn_ribbon_TFIIS"/>
    <property type="match status" value="1"/>
</dbReference>
<dbReference type="Gene3D" id="1.20.930.10">
    <property type="entry name" value="Conserved domain common to transcription factors TFIIS, elongin A, CRSP70"/>
    <property type="match status" value="1"/>
</dbReference>
<dbReference type="CDD" id="cd13749">
    <property type="entry name" value="Zn-ribbon_TFIIS"/>
    <property type="match status" value="1"/>
</dbReference>
<dbReference type="AlphaFoldDB" id="S3CDX8"/>
<dbReference type="SUPFAM" id="SSF57783">
    <property type="entry name" value="Zinc beta-ribbon"/>
    <property type="match status" value="1"/>
</dbReference>
<keyword evidence="8" id="KW-0805">Transcription regulation</keyword>
<dbReference type="PROSITE" id="PS00466">
    <property type="entry name" value="ZF_TFIIS_1"/>
    <property type="match status" value="1"/>
</dbReference>
<dbReference type="SMART" id="SM00440">
    <property type="entry name" value="ZnF_C2C2"/>
    <property type="match status" value="1"/>
</dbReference>
<comment type="subcellular location">
    <subcellularLocation>
        <location evidence="1 7 8">Nucleus</location>
    </subcellularLocation>
</comment>
<feature type="domain" description="TFIIS-type" evidence="10">
    <location>
        <begin position="264"/>
        <end position="304"/>
    </location>
</feature>
<evidence type="ECO:0000256" key="8">
    <source>
        <dbReference type="RuleBase" id="RU368078"/>
    </source>
</evidence>
<dbReference type="NCBIfam" id="TIGR01385">
    <property type="entry name" value="TFSII"/>
    <property type="match status" value="1"/>
</dbReference>
<dbReference type="GO" id="GO:0000977">
    <property type="term" value="F:RNA polymerase II transcription regulatory region sequence-specific DNA binding"/>
    <property type="evidence" value="ECO:0007669"/>
    <property type="project" value="EnsemblFungi"/>
</dbReference>